<dbReference type="EMBL" id="GGEC01008810">
    <property type="protein sequence ID" value="MBW89293.1"/>
    <property type="molecule type" value="Transcribed_RNA"/>
</dbReference>
<reference evidence="1" key="1">
    <citation type="submission" date="2018-02" db="EMBL/GenBank/DDBJ databases">
        <title>Rhizophora mucronata_Transcriptome.</title>
        <authorList>
            <person name="Meera S.P."/>
            <person name="Sreeshan A."/>
            <person name="Augustine A."/>
        </authorList>
    </citation>
    <scope>NUCLEOTIDE SEQUENCE</scope>
    <source>
        <tissue evidence="1">Leaf</tissue>
    </source>
</reference>
<evidence type="ECO:0000313" key="1">
    <source>
        <dbReference type="EMBL" id="MBW89293.1"/>
    </source>
</evidence>
<name>A0A2P2J746_RHIMU</name>
<sequence length="53" mass="6373">MEALILRRNLITHKVKVTFSLGLSVLWRHWGQNMPFSMFHNLFDQFNILLIMN</sequence>
<protein>
    <submittedName>
        <fullName evidence="1">Uncharacterized protein LOC105142279</fullName>
    </submittedName>
</protein>
<dbReference type="AlphaFoldDB" id="A0A2P2J746"/>
<proteinExistence type="predicted"/>
<organism evidence="1">
    <name type="scientific">Rhizophora mucronata</name>
    <name type="common">Asiatic mangrove</name>
    <dbReference type="NCBI Taxonomy" id="61149"/>
    <lineage>
        <taxon>Eukaryota</taxon>
        <taxon>Viridiplantae</taxon>
        <taxon>Streptophyta</taxon>
        <taxon>Embryophyta</taxon>
        <taxon>Tracheophyta</taxon>
        <taxon>Spermatophyta</taxon>
        <taxon>Magnoliopsida</taxon>
        <taxon>eudicotyledons</taxon>
        <taxon>Gunneridae</taxon>
        <taxon>Pentapetalae</taxon>
        <taxon>rosids</taxon>
        <taxon>fabids</taxon>
        <taxon>Malpighiales</taxon>
        <taxon>Rhizophoraceae</taxon>
        <taxon>Rhizophora</taxon>
    </lineage>
</organism>
<accession>A0A2P2J746</accession>